<evidence type="ECO:0008006" key="3">
    <source>
        <dbReference type="Google" id="ProtNLM"/>
    </source>
</evidence>
<evidence type="ECO:0000313" key="2">
    <source>
        <dbReference type="Proteomes" id="UP000719267"/>
    </source>
</evidence>
<gene>
    <name evidence="1" type="ORF">KW502_09555</name>
</gene>
<comment type="caution">
    <text evidence="1">The sequence shown here is derived from an EMBL/GenBank/DDBJ whole genome shotgun (WGS) entry which is preliminary data.</text>
</comment>
<sequence>MKAILSLLITFSLISCQKEKSNKSSECEPLGNINIVVHKNDHKIDSIGIKNSNNKQKATIVKASADTLKFHINEPLNDLYKINFFSKKHISPLKIWLDGDHTIIDIEINRFAKVTHVTNSPIQDHIKEYSATLKELYKNPEENKEKINNFLLTEIKNNIKSPFIFSPAEIYYYSNINDQVKLQELDSLLQQIPSDLKNHKLSILPKLHKSLNN</sequence>
<reference evidence="1 2" key="1">
    <citation type="submission" date="2021-07" db="EMBL/GenBank/DDBJ databases">
        <title>Mesonia aestuariivivens sp. nov., isolated from a tidal flat.</title>
        <authorList>
            <person name="Kim Y.-O."/>
            <person name="Yoon J.-H."/>
        </authorList>
    </citation>
    <scope>NUCLEOTIDE SEQUENCE [LARGE SCALE GENOMIC DNA]</scope>
    <source>
        <strain evidence="1 2">JHPTF-M18</strain>
    </source>
</reference>
<dbReference type="EMBL" id="JAHWDF010000009">
    <property type="protein sequence ID" value="MBW2962044.1"/>
    <property type="molecule type" value="Genomic_DNA"/>
</dbReference>
<accession>A0ABS6W2V6</accession>
<dbReference type="RefSeq" id="WP_219040332.1">
    <property type="nucleotide sequence ID" value="NZ_JAHWDF010000009.1"/>
</dbReference>
<evidence type="ECO:0000313" key="1">
    <source>
        <dbReference type="EMBL" id="MBW2962044.1"/>
    </source>
</evidence>
<organism evidence="1 2">
    <name type="scientific">Mesonia aestuariivivens</name>
    <dbReference type="NCBI Taxonomy" id="2796128"/>
    <lineage>
        <taxon>Bacteria</taxon>
        <taxon>Pseudomonadati</taxon>
        <taxon>Bacteroidota</taxon>
        <taxon>Flavobacteriia</taxon>
        <taxon>Flavobacteriales</taxon>
        <taxon>Flavobacteriaceae</taxon>
        <taxon>Mesonia</taxon>
    </lineage>
</organism>
<dbReference type="Proteomes" id="UP000719267">
    <property type="component" value="Unassembled WGS sequence"/>
</dbReference>
<protein>
    <recommendedName>
        <fullName evidence="3">DUF4369 domain-containing protein</fullName>
    </recommendedName>
</protein>
<dbReference type="PROSITE" id="PS51257">
    <property type="entry name" value="PROKAR_LIPOPROTEIN"/>
    <property type="match status" value="1"/>
</dbReference>
<keyword evidence="2" id="KW-1185">Reference proteome</keyword>
<proteinExistence type="predicted"/>
<name>A0ABS6W2V6_9FLAO</name>